<organism evidence="2 3">
    <name type="scientific">Daphnia magna</name>
    <dbReference type="NCBI Taxonomy" id="35525"/>
    <lineage>
        <taxon>Eukaryota</taxon>
        <taxon>Metazoa</taxon>
        <taxon>Ecdysozoa</taxon>
        <taxon>Arthropoda</taxon>
        <taxon>Crustacea</taxon>
        <taxon>Branchiopoda</taxon>
        <taxon>Diplostraca</taxon>
        <taxon>Cladocera</taxon>
        <taxon>Anomopoda</taxon>
        <taxon>Daphniidae</taxon>
        <taxon>Daphnia</taxon>
    </lineage>
</organism>
<feature type="region of interest" description="Disordered" evidence="1">
    <location>
        <begin position="90"/>
        <end position="143"/>
    </location>
</feature>
<keyword evidence="3" id="KW-1185">Reference proteome</keyword>
<protein>
    <submittedName>
        <fullName evidence="2">Uncharacterized protein</fullName>
    </submittedName>
</protein>
<dbReference type="EMBL" id="JAOYFB010000040">
    <property type="protein sequence ID" value="KAK4037595.1"/>
    <property type="molecule type" value="Genomic_DNA"/>
</dbReference>
<comment type="caution">
    <text evidence="2">The sequence shown here is derived from an EMBL/GenBank/DDBJ whole genome shotgun (WGS) entry which is preliminary data.</text>
</comment>
<feature type="compositionally biased region" description="Low complexity" evidence="1">
    <location>
        <begin position="113"/>
        <end position="136"/>
    </location>
</feature>
<feature type="compositionally biased region" description="Polar residues" evidence="1">
    <location>
        <begin position="100"/>
        <end position="112"/>
    </location>
</feature>
<evidence type="ECO:0000256" key="1">
    <source>
        <dbReference type="SAM" id="MobiDB-lite"/>
    </source>
</evidence>
<evidence type="ECO:0000313" key="2">
    <source>
        <dbReference type="EMBL" id="KAK4037595.1"/>
    </source>
</evidence>
<dbReference type="Proteomes" id="UP001234178">
    <property type="component" value="Unassembled WGS sequence"/>
</dbReference>
<proteinExistence type="predicted"/>
<reference evidence="2 3" key="1">
    <citation type="journal article" date="2023" name="Nucleic Acids Res.">
        <title>The hologenome of Daphnia magna reveals possible DNA methylation and microbiome-mediated evolution of the host genome.</title>
        <authorList>
            <person name="Chaturvedi A."/>
            <person name="Li X."/>
            <person name="Dhandapani V."/>
            <person name="Marshall H."/>
            <person name="Kissane S."/>
            <person name="Cuenca-Cambronero M."/>
            <person name="Asole G."/>
            <person name="Calvet F."/>
            <person name="Ruiz-Romero M."/>
            <person name="Marangio P."/>
            <person name="Guigo R."/>
            <person name="Rago D."/>
            <person name="Mirbahai L."/>
            <person name="Eastwood N."/>
            <person name="Colbourne J.K."/>
            <person name="Zhou J."/>
            <person name="Mallon E."/>
            <person name="Orsini L."/>
        </authorList>
    </citation>
    <scope>NUCLEOTIDE SEQUENCE [LARGE SCALE GENOMIC DNA]</scope>
    <source>
        <strain evidence="2">LRV0_1</strain>
    </source>
</reference>
<gene>
    <name evidence="2" type="ORF">OUZ56_029626</name>
</gene>
<name>A0ABR0B7D0_9CRUS</name>
<accession>A0ABR0B7D0</accession>
<sequence length="143" mass="15862">MVLKHSVLRDQTVLGVASDLVREKLLYENGLTLPSACSIVRACESSSSQLNQISTRSESVNALQGEQLKDTRVTCYQQCDGASMWSCRNCGRQHRKGEGSQWQQSSSDGRQMTRQTSQRPQASQQPPPKQQQLPAQHGTYIPG</sequence>
<evidence type="ECO:0000313" key="3">
    <source>
        <dbReference type="Proteomes" id="UP001234178"/>
    </source>
</evidence>